<evidence type="ECO:0000313" key="2">
    <source>
        <dbReference type="Proteomes" id="UP000254052"/>
    </source>
</evidence>
<organism evidence="1 2">
    <name type="scientific">Escherichia coli</name>
    <dbReference type="NCBI Taxonomy" id="562"/>
    <lineage>
        <taxon>Bacteria</taxon>
        <taxon>Pseudomonadati</taxon>
        <taxon>Pseudomonadota</taxon>
        <taxon>Gammaproteobacteria</taxon>
        <taxon>Enterobacterales</taxon>
        <taxon>Enterobacteriaceae</taxon>
        <taxon>Escherichia</taxon>
    </lineage>
</organism>
<protein>
    <submittedName>
        <fullName evidence="1">Uncharacterized protein</fullName>
    </submittedName>
</protein>
<dbReference type="AlphaFoldDB" id="A0A377B097"/>
<accession>A0A377B097</accession>
<sequence>MHLLPELASHHAVSIPSCSSAGMKGKHGNTSGSSAILFHWSPLPWLRLGRLKTARSHAEFLIMA</sequence>
<dbReference type="Proteomes" id="UP000254052">
    <property type="component" value="Unassembled WGS sequence"/>
</dbReference>
<name>A0A377B097_ECOLX</name>
<evidence type="ECO:0000313" key="1">
    <source>
        <dbReference type="EMBL" id="STL42870.1"/>
    </source>
</evidence>
<reference evidence="1 2" key="1">
    <citation type="submission" date="2018-06" db="EMBL/GenBank/DDBJ databases">
        <authorList>
            <consortium name="Pathogen Informatics"/>
            <person name="Doyle S."/>
        </authorList>
    </citation>
    <scope>NUCLEOTIDE SEQUENCE [LARGE SCALE GENOMIC DNA]</scope>
    <source>
        <strain evidence="1 2">NCTC9962</strain>
    </source>
</reference>
<gene>
    <name evidence="1" type="ORF">NCTC9962_02934</name>
</gene>
<proteinExistence type="predicted"/>
<dbReference type="EMBL" id="UGED01000007">
    <property type="protein sequence ID" value="STL42870.1"/>
    <property type="molecule type" value="Genomic_DNA"/>
</dbReference>